<protein>
    <recommendedName>
        <fullName evidence="6 16">E3 ubiquitin-protein ligase listerin</fullName>
        <ecNumber evidence="5 16">2.3.2.27</ecNumber>
    </recommendedName>
    <alternativeName>
        <fullName evidence="14 16">RING-type E3 ubiquitin transferase listerin</fullName>
    </alternativeName>
</protein>
<dbReference type="SUPFAM" id="SSF48371">
    <property type="entry name" value="ARM repeat"/>
    <property type="match status" value="1"/>
</dbReference>
<dbReference type="InterPro" id="IPR016024">
    <property type="entry name" value="ARM-type_fold"/>
</dbReference>
<dbReference type="GO" id="GO:0005829">
    <property type="term" value="C:cytosol"/>
    <property type="evidence" value="ECO:0007669"/>
    <property type="project" value="UniProtKB-SubCell"/>
</dbReference>
<evidence type="ECO:0000256" key="9">
    <source>
        <dbReference type="ARBA" id="ARBA00022723"/>
    </source>
</evidence>
<evidence type="ECO:0000256" key="11">
    <source>
        <dbReference type="ARBA" id="ARBA00022771"/>
    </source>
</evidence>
<evidence type="ECO:0000256" key="4">
    <source>
        <dbReference type="ARBA" id="ARBA00007997"/>
    </source>
</evidence>
<dbReference type="InterPro" id="IPR039804">
    <property type="entry name" value="RING-CH-C4HC3_LTN1"/>
</dbReference>
<dbReference type="EMBL" id="CAACVG010013590">
    <property type="protein sequence ID" value="VEN62089.1"/>
    <property type="molecule type" value="Genomic_DNA"/>
</dbReference>
<keyword evidence="13 16" id="KW-0862">Zinc</keyword>
<evidence type="ECO:0000256" key="5">
    <source>
        <dbReference type="ARBA" id="ARBA00012483"/>
    </source>
</evidence>
<dbReference type="OrthoDB" id="6108at2759"/>
<dbReference type="CDD" id="cd16491">
    <property type="entry name" value="RING-CH-C4HC3_LTN1"/>
    <property type="match status" value="1"/>
</dbReference>
<evidence type="ECO:0000313" key="20">
    <source>
        <dbReference type="Proteomes" id="UP000410492"/>
    </source>
</evidence>
<dbReference type="Gene3D" id="3.30.40.10">
    <property type="entry name" value="Zinc/RING finger domain, C3HC4 (zinc finger)"/>
    <property type="match status" value="1"/>
</dbReference>
<keyword evidence="11 15" id="KW-0863">Zinc-finger</keyword>
<evidence type="ECO:0000256" key="7">
    <source>
        <dbReference type="ARBA" id="ARBA00022490"/>
    </source>
</evidence>
<evidence type="ECO:0000313" key="19">
    <source>
        <dbReference type="EMBL" id="VEN62089.1"/>
    </source>
</evidence>
<evidence type="ECO:0000256" key="2">
    <source>
        <dbReference type="ARBA" id="ARBA00004514"/>
    </source>
</evidence>
<evidence type="ECO:0000256" key="17">
    <source>
        <dbReference type="SAM" id="MobiDB-lite"/>
    </source>
</evidence>
<dbReference type="GO" id="GO:1990116">
    <property type="term" value="P:ribosome-associated ubiquitin-dependent protein catabolic process"/>
    <property type="evidence" value="ECO:0007669"/>
    <property type="project" value="UniProtKB-UniRule"/>
</dbReference>
<dbReference type="Pfam" id="PF22999">
    <property type="entry name" value="LTN1_E3_ligase_6th"/>
    <property type="match status" value="1"/>
</dbReference>
<dbReference type="FunFam" id="3.30.40.10:FF:000038">
    <property type="entry name" value="E3 ubiquitin-protein ligase listerin"/>
    <property type="match status" value="1"/>
</dbReference>
<dbReference type="InterPro" id="IPR001841">
    <property type="entry name" value="Znf_RING"/>
</dbReference>
<dbReference type="Pfam" id="PF22958">
    <property type="entry name" value="Ltn1_1st"/>
    <property type="match status" value="1"/>
</dbReference>
<evidence type="ECO:0000256" key="13">
    <source>
        <dbReference type="ARBA" id="ARBA00022833"/>
    </source>
</evidence>
<evidence type="ECO:0000256" key="14">
    <source>
        <dbReference type="ARBA" id="ARBA00032366"/>
    </source>
</evidence>
<keyword evidence="10" id="KW-0677">Repeat</keyword>
<dbReference type="InterPro" id="IPR054476">
    <property type="entry name" value="Ltn1_N"/>
</dbReference>
<feature type="compositionally biased region" description="Polar residues" evidence="17">
    <location>
        <begin position="10"/>
        <end position="22"/>
    </location>
</feature>
<dbReference type="SUPFAM" id="SSF57850">
    <property type="entry name" value="RING/U-box"/>
    <property type="match status" value="1"/>
</dbReference>
<keyword evidence="7" id="KW-0963">Cytoplasm</keyword>
<evidence type="ECO:0000256" key="3">
    <source>
        <dbReference type="ARBA" id="ARBA00004906"/>
    </source>
</evidence>
<dbReference type="GO" id="GO:0008270">
    <property type="term" value="F:zinc ion binding"/>
    <property type="evidence" value="ECO:0007669"/>
    <property type="project" value="UniProtKB-KW"/>
</dbReference>
<dbReference type="Pfam" id="PF23009">
    <property type="entry name" value="UBC_like"/>
    <property type="match status" value="1"/>
</dbReference>
<feature type="region of interest" description="Disordered" evidence="17">
    <location>
        <begin position="1"/>
        <end position="25"/>
    </location>
</feature>
<dbReference type="GO" id="GO:0016567">
    <property type="term" value="P:protein ubiquitination"/>
    <property type="evidence" value="ECO:0007669"/>
    <property type="project" value="UniProtKB-UniPathway"/>
</dbReference>
<organism evidence="19 20">
    <name type="scientific">Callosobruchus maculatus</name>
    <name type="common">Southern cowpea weevil</name>
    <name type="synonym">Pulse bruchid</name>
    <dbReference type="NCBI Taxonomy" id="64391"/>
    <lineage>
        <taxon>Eukaryota</taxon>
        <taxon>Metazoa</taxon>
        <taxon>Ecdysozoa</taxon>
        <taxon>Arthropoda</taxon>
        <taxon>Hexapoda</taxon>
        <taxon>Insecta</taxon>
        <taxon>Pterygota</taxon>
        <taxon>Neoptera</taxon>
        <taxon>Endopterygota</taxon>
        <taxon>Coleoptera</taxon>
        <taxon>Polyphaga</taxon>
        <taxon>Cucujiformia</taxon>
        <taxon>Chrysomeloidea</taxon>
        <taxon>Chrysomelidae</taxon>
        <taxon>Bruchinae</taxon>
        <taxon>Bruchini</taxon>
        <taxon>Callosobruchus</taxon>
    </lineage>
</organism>
<evidence type="ECO:0000256" key="8">
    <source>
        <dbReference type="ARBA" id="ARBA00022679"/>
    </source>
</evidence>
<evidence type="ECO:0000256" key="6">
    <source>
        <dbReference type="ARBA" id="ARBA00017157"/>
    </source>
</evidence>
<comment type="subcellular location">
    <subcellularLocation>
        <location evidence="2">Cytoplasm</location>
        <location evidence="2">Cytosol</location>
    </subcellularLocation>
</comment>
<comment type="catalytic activity">
    <reaction evidence="1 16">
        <text>S-ubiquitinyl-[E2 ubiquitin-conjugating enzyme]-L-cysteine + [acceptor protein]-L-lysine = [E2 ubiquitin-conjugating enzyme]-L-cysteine + N(6)-ubiquitinyl-[acceptor protein]-L-lysine.</text>
        <dbReference type="EC" id="2.3.2.27"/>
    </reaction>
</comment>
<evidence type="ECO:0000256" key="10">
    <source>
        <dbReference type="ARBA" id="ARBA00022737"/>
    </source>
</evidence>
<evidence type="ECO:0000256" key="16">
    <source>
        <dbReference type="RuleBase" id="RU367090"/>
    </source>
</evidence>
<dbReference type="InterPro" id="IPR054477">
    <property type="entry name" value="LTN1_E3_ligase_6th"/>
</dbReference>
<dbReference type="InterPro" id="IPR039795">
    <property type="entry name" value="LTN1/Rkr1"/>
</dbReference>
<proteinExistence type="inferred from homology"/>
<dbReference type="PANTHER" id="PTHR12389:SF0">
    <property type="entry name" value="E3 UBIQUITIN-PROTEIN LIGASE LISTERIN"/>
    <property type="match status" value="1"/>
</dbReference>
<name>A0A653DRY0_CALMS</name>
<dbReference type="PANTHER" id="PTHR12389">
    <property type="entry name" value="ZINC FINGER PROTEIN 294"/>
    <property type="match status" value="1"/>
</dbReference>
<comment type="pathway">
    <text evidence="3 16">Protein modification; protein ubiquitination.</text>
</comment>
<dbReference type="Gene3D" id="1.25.10.10">
    <property type="entry name" value="Leucine-rich Repeat Variant"/>
    <property type="match status" value="1"/>
</dbReference>
<accession>A0A653DRY0</accession>
<dbReference type="UniPathway" id="UPA00143"/>
<evidence type="ECO:0000256" key="1">
    <source>
        <dbReference type="ARBA" id="ARBA00000900"/>
    </source>
</evidence>
<comment type="similarity">
    <text evidence="4 16">Belongs to the LTN1 family.</text>
</comment>
<dbReference type="GO" id="GO:0061630">
    <property type="term" value="F:ubiquitin protein ligase activity"/>
    <property type="evidence" value="ECO:0007669"/>
    <property type="project" value="UniProtKB-UniRule"/>
</dbReference>
<feature type="domain" description="RING-type" evidence="18">
    <location>
        <begin position="1638"/>
        <end position="1685"/>
    </location>
</feature>
<dbReference type="InterPro" id="IPR013083">
    <property type="entry name" value="Znf_RING/FYVE/PHD"/>
</dbReference>
<keyword evidence="9 16" id="KW-0479">Metal-binding</keyword>
<evidence type="ECO:0000256" key="12">
    <source>
        <dbReference type="ARBA" id="ARBA00022786"/>
    </source>
</evidence>
<keyword evidence="12 16" id="KW-0833">Ubl conjugation pathway</keyword>
<dbReference type="PROSITE" id="PS50089">
    <property type="entry name" value="ZF_RING_2"/>
    <property type="match status" value="1"/>
</dbReference>
<keyword evidence="20" id="KW-1185">Reference proteome</keyword>
<dbReference type="GO" id="GO:0072344">
    <property type="term" value="P:rescue of stalled ribosome"/>
    <property type="evidence" value="ECO:0007669"/>
    <property type="project" value="UniProtKB-UniRule"/>
</dbReference>
<keyword evidence="8 16" id="KW-0808">Transferase</keyword>
<reference evidence="19 20" key="1">
    <citation type="submission" date="2019-01" db="EMBL/GenBank/DDBJ databases">
        <authorList>
            <person name="Sayadi A."/>
        </authorList>
    </citation>
    <scope>NUCLEOTIDE SEQUENCE [LARGE SCALE GENOMIC DNA]</scope>
</reference>
<dbReference type="InterPro" id="IPR054478">
    <property type="entry name" value="LTN1_UBC"/>
</dbReference>
<sequence>MGGKHKVANRTKNNARPSSSGRSAELLGSSIPQFVGFSGMKESRFCFPLQCCPEELDPAIDPSIQVMLKKIAKNNPTTKIKGLQELADLIKNSEPDTLKTILPVWPKFYNILATDSDNRVREASHNVLHQLVLKAKRNIAPHLKQLMAPWFTSQYDTYPPAASIAKQAFRDTFSESKFDEAVVFCQEDILSYISDNLLVQTPQTLSNPKHCTPEEMEAKYERVLTSCLQGYCLFLEKVPVESIKSTAELNSNIISNAKFWKLSKHKVGNIRSAWFNVLAMILQKAPFLLEGKSSQVTSTVFGSMDENDPAVLPYVLESILLVMSTIQEWWTHINVEKLLFSKLWKILKQGIEGNSSTFYLSMLPLISHLPPTVDENALQFYNTLFDNFRIGLKQRSSASSRSAYVTVASSFVECLQYVILKKENDSNLCKSLIKNQLVSTIEWCLIEDQPGYKIVFNQAATLVQWLGRNTKSESFHSYLKFFFENILDLFKETLFNLKELKNHNLEQISTKQIEFLQSLKHYSKVKKACKVKFSQDESKKAEEAPHQASIIESEEQYLKELNTLVYHICEDYVVYIEEHHSRELLEHVCSLLIDFDTKKFFDCLHEKMKKKNPDAKLVDIYDNYLYKWLQLEELRSKHVIDLVFMLFRCLDDSDRQKILDSLSVISDDNYLGWCITEALAHPYNKDPLVKKWLKKDIVTQFLVTIAEKEINDECTPDLDALFRLALTENSEGELYISNSTIFQVIEKLTKYLAHYEDHQTALDTCASLSAYISTIIYTENLLLTYSENLLLALFRLSCNTSLSEDIISTETLYEVRTAWQDSLSLLTKYLKREESIVLVSKLADIVEVTFLNGSLDENHVNHLVNVVVNVMRAVYSSQPMWLTDFSNIFVQRAFVEKWERSLCTLCSLSEYVKGRLSSPYEELKGVDTVKDLEDVHVAKLFAWTYLKLQIIVTNLEDDNEGCDDEEEESKKSKVCYYNVMDDSERFFADVLHTVSLGACYLESFNNTKHYETILNYYVLVEMKLKSTIESTSAELKAALKPAIKEKCLSEAWLWCNAAYTLYSEMNPEPLTDIYTDFTKDVTGRNLGFLHLTQTFAKHLNYDHVQNKKYEAIEQVIILNSLIHCEEIDVQIAEVFSKIEEIRSDNVPQFLCDNCNMSWEKYQQILETIKLCASLMKHKFSSLTQRHWDFGVISLVSWASNCLKNRSSFEKIQVQALFSEVVQLFINADNQIKTMKEQNMKSSYVSEWDDVLVESIHGDLAQLWLYLAEQLEQVDGSLMQYLPFIQEFSKVINNVNHQFIFKTSDSSLPKWSKFLRRSCSLLAHWQPNLQLWGYKMLLVLVPGLIKIDTDAVNLNNPHQKGLVFEQFKEKLVETHGIVNSMLMEFKLGEDVCNVKAGTDAFTYTFAYLLIWDILLTLCGEASTELRYQYAEWLKNEDLLNNFLNNLFRLMPTEVLHCNEGKSKYFMDNFLKKPDLHLTDTCNGEKIEYLVCWLYSLAVTQLPALVRQWWTSLETRVAQVVERVTTLYVSQHLCVQELNDIMKHQSQFKNMVIKVMPTAREITAVYTIDEVQVELVISLPPNYPLGGLDVQCNKQIGGTNHKQWLLQFKKCVEHQNGRIWDGLSLWNSNLDKKFEGVEECYICYAVLHRGTYQMPKLSCQTCKKKFHSACLYKWFRTSCKSSCPICRNLF</sequence>
<dbReference type="Proteomes" id="UP000410492">
    <property type="component" value="Unassembled WGS sequence"/>
</dbReference>
<comment type="function">
    <text evidence="16">E3 ubiquitin-protein ligase. Component of the ribosome quality control complex (RQC), a ribosome-associated complex that mediates ubiquitination and extraction of incompletely synthesized nascent chains for proteasomal degradation.</text>
</comment>
<dbReference type="GO" id="GO:1990112">
    <property type="term" value="C:RQC complex"/>
    <property type="evidence" value="ECO:0007669"/>
    <property type="project" value="UniProtKB-UniRule"/>
</dbReference>
<gene>
    <name evidence="19" type="ORF">CALMAC_LOCUS19302</name>
</gene>
<dbReference type="InterPro" id="IPR011989">
    <property type="entry name" value="ARM-like"/>
</dbReference>
<evidence type="ECO:0000259" key="18">
    <source>
        <dbReference type="PROSITE" id="PS50089"/>
    </source>
</evidence>
<evidence type="ECO:0000256" key="15">
    <source>
        <dbReference type="PROSITE-ProRule" id="PRU00175"/>
    </source>
</evidence>
<comment type="subunit">
    <text evidence="16">Component of the ribosome quality control complex (RQC).</text>
</comment>
<dbReference type="EC" id="2.3.2.27" evidence="5 16"/>
<dbReference type="GO" id="GO:0043023">
    <property type="term" value="F:ribosomal large subunit binding"/>
    <property type="evidence" value="ECO:0007669"/>
    <property type="project" value="TreeGrafter"/>
</dbReference>